<proteinExistence type="inferred from homology"/>
<feature type="transmembrane region" description="Helical" evidence="5">
    <location>
        <begin position="210"/>
        <end position="230"/>
    </location>
</feature>
<dbReference type="PANTHER" id="PTHR43701:SF2">
    <property type="entry name" value="MEMBRANE TRANSPORTER PROTEIN YJNA-RELATED"/>
    <property type="match status" value="1"/>
</dbReference>
<accession>A0AAE3LLR0</accession>
<evidence type="ECO:0000313" key="6">
    <source>
        <dbReference type="EMBL" id="MCU7692966.1"/>
    </source>
</evidence>
<keyword evidence="2 5" id="KW-0812">Transmembrane</keyword>
<dbReference type="PANTHER" id="PTHR43701">
    <property type="entry name" value="MEMBRANE TRANSPORTER PROTEIN MJ0441-RELATED"/>
    <property type="match status" value="1"/>
</dbReference>
<comment type="similarity">
    <text evidence="5">Belongs to the 4-toluene sulfonate uptake permease (TSUP) (TC 2.A.102) family.</text>
</comment>
<dbReference type="Pfam" id="PF01925">
    <property type="entry name" value="TauE"/>
    <property type="match status" value="1"/>
</dbReference>
<comment type="subcellular location">
    <subcellularLocation>
        <location evidence="5">Cell membrane</location>
        <topology evidence="5">Multi-pass membrane protein</topology>
    </subcellularLocation>
    <subcellularLocation>
        <location evidence="1">Membrane</location>
        <topology evidence="1">Multi-pass membrane protein</topology>
    </subcellularLocation>
</comment>
<organism evidence="6 7">
    <name type="scientific">Haoranjiania flava</name>
    <dbReference type="NCBI Taxonomy" id="1856322"/>
    <lineage>
        <taxon>Bacteria</taxon>
        <taxon>Pseudomonadati</taxon>
        <taxon>Bacteroidota</taxon>
        <taxon>Chitinophagia</taxon>
        <taxon>Chitinophagales</taxon>
        <taxon>Chitinophagaceae</taxon>
        <taxon>Haoranjiania</taxon>
    </lineage>
</organism>
<sequence length="263" mass="28530">MLEIIGYILAVLIGVSLGLIGSGGSILGVPILVYFFAISPQTATTHSLFIVGITSAIASYKHHRIGNLKLKPAIAFGIPSLITLLLTRRYLLPEIPEIIFQVNDFTLDKQTFIIVFFAMLMVFASFSMIKKQKVKKAQEASVITLVLMGVLVGLIIGILGAGGGFLIIPALVIFGKLEMKYAIATSLFIITINSLLGFAGDLINKVSINYYILITVSVSAIIGMFAGLHLSKKINGKKLKPAFGWFVLSMGIFIIIKEIFFKS</sequence>
<evidence type="ECO:0000256" key="4">
    <source>
        <dbReference type="ARBA" id="ARBA00023136"/>
    </source>
</evidence>
<name>A0AAE3LLR0_9BACT</name>
<dbReference type="AlphaFoldDB" id="A0AAE3LLR0"/>
<comment type="caution">
    <text evidence="6">The sequence shown here is derived from an EMBL/GenBank/DDBJ whole genome shotgun (WGS) entry which is preliminary data.</text>
</comment>
<keyword evidence="7" id="KW-1185">Reference proteome</keyword>
<dbReference type="InterPro" id="IPR002781">
    <property type="entry name" value="TM_pro_TauE-like"/>
</dbReference>
<protein>
    <recommendedName>
        <fullName evidence="5">Probable membrane transporter protein</fullName>
    </recommendedName>
</protein>
<dbReference type="Proteomes" id="UP001209317">
    <property type="component" value="Unassembled WGS sequence"/>
</dbReference>
<evidence type="ECO:0000256" key="2">
    <source>
        <dbReference type="ARBA" id="ARBA00022692"/>
    </source>
</evidence>
<dbReference type="EMBL" id="JAOTPL010000001">
    <property type="protein sequence ID" value="MCU7692966.1"/>
    <property type="molecule type" value="Genomic_DNA"/>
</dbReference>
<feature type="transmembrane region" description="Helical" evidence="5">
    <location>
        <begin position="181"/>
        <end position="203"/>
    </location>
</feature>
<reference evidence="6" key="1">
    <citation type="submission" date="2022-10" db="EMBL/GenBank/DDBJ databases">
        <authorList>
            <person name="Kim H.S."/>
            <person name="Kim J.-S."/>
            <person name="Suh M.K."/>
            <person name="Eom M.K."/>
            <person name="Lee J.-S."/>
        </authorList>
    </citation>
    <scope>NUCLEOTIDE SEQUENCE</scope>
    <source>
        <strain evidence="6">LIP-5</strain>
    </source>
</reference>
<keyword evidence="3 5" id="KW-1133">Transmembrane helix</keyword>
<dbReference type="RefSeq" id="WP_263036454.1">
    <property type="nucleotide sequence ID" value="NZ_JAOTPL010000001.1"/>
</dbReference>
<dbReference type="InterPro" id="IPR051598">
    <property type="entry name" value="TSUP/Inactive_protease-like"/>
</dbReference>
<evidence type="ECO:0000256" key="1">
    <source>
        <dbReference type="ARBA" id="ARBA00004141"/>
    </source>
</evidence>
<feature type="transmembrane region" description="Helical" evidence="5">
    <location>
        <begin position="111"/>
        <end position="130"/>
    </location>
</feature>
<keyword evidence="4 5" id="KW-0472">Membrane</keyword>
<evidence type="ECO:0000256" key="3">
    <source>
        <dbReference type="ARBA" id="ARBA00022989"/>
    </source>
</evidence>
<gene>
    <name evidence="6" type="ORF">OD355_00365</name>
</gene>
<feature type="transmembrane region" description="Helical" evidence="5">
    <location>
        <begin position="72"/>
        <end position="91"/>
    </location>
</feature>
<feature type="transmembrane region" description="Helical" evidence="5">
    <location>
        <begin position="142"/>
        <end position="175"/>
    </location>
</feature>
<keyword evidence="5" id="KW-1003">Cell membrane</keyword>
<evidence type="ECO:0000313" key="7">
    <source>
        <dbReference type="Proteomes" id="UP001209317"/>
    </source>
</evidence>
<evidence type="ECO:0000256" key="5">
    <source>
        <dbReference type="RuleBase" id="RU363041"/>
    </source>
</evidence>
<feature type="transmembrane region" description="Helical" evidence="5">
    <location>
        <begin position="242"/>
        <end position="261"/>
    </location>
</feature>
<dbReference type="GO" id="GO:0005886">
    <property type="term" value="C:plasma membrane"/>
    <property type="evidence" value="ECO:0007669"/>
    <property type="project" value="UniProtKB-SubCell"/>
</dbReference>
<feature type="transmembrane region" description="Helical" evidence="5">
    <location>
        <begin position="7"/>
        <end position="37"/>
    </location>
</feature>